<evidence type="ECO:0008006" key="4">
    <source>
        <dbReference type="Google" id="ProtNLM"/>
    </source>
</evidence>
<name>A0AA39WVY6_9PEZI</name>
<proteinExistence type="predicted"/>
<dbReference type="EMBL" id="JAULSU010000003">
    <property type="protein sequence ID" value="KAK0622541.1"/>
    <property type="molecule type" value="Genomic_DNA"/>
</dbReference>
<evidence type="ECO:0000313" key="2">
    <source>
        <dbReference type="EMBL" id="KAK0622541.1"/>
    </source>
</evidence>
<comment type="caution">
    <text evidence="2">The sequence shown here is derived from an EMBL/GenBank/DDBJ whole genome shotgun (WGS) entry which is preliminary data.</text>
</comment>
<feature type="signal peptide" evidence="1">
    <location>
        <begin position="1"/>
        <end position="23"/>
    </location>
</feature>
<sequence>MSASKPWHLKAPAFLRLLTAATGEAERRPGARLSCRSLGACIDEPWSPNPWQCRARRSWVYGCQISPSTCFRRPMSVHSSSLRLRTRIAPSLCMARAFSAGR</sequence>
<protein>
    <recommendedName>
        <fullName evidence="4">Secreted protein</fullName>
    </recommendedName>
</protein>
<keyword evidence="1" id="KW-0732">Signal</keyword>
<gene>
    <name evidence="2" type="ORF">B0T14DRAFT_149827</name>
</gene>
<accession>A0AA39WVY6</accession>
<dbReference type="AlphaFoldDB" id="A0AA39WVY6"/>
<organism evidence="2 3">
    <name type="scientific">Immersiella caudata</name>
    <dbReference type="NCBI Taxonomy" id="314043"/>
    <lineage>
        <taxon>Eukaryota</taxon>
        <taxon>Fungi</taxon>
        <taxon>Dikarya</taxon>
        <taxon>Ascomycota</taxon>
        <taxon>Pezizomycotina</taxon>
        <taxon>Sordariomycetes</taxon>
        <taxon>Sordariomycetidae</taxon>
        <taxon>Sordariales</taxon>
        <taxon>Lasiosphaeriaceae</taxon>
        <taxon>Immersiella</taxon>
    </lineage>
</organism>
<dbReference type="Proteomes" id="UP001175000">
    <property type="component" value="Unassembled WGS sequence"/>
</dbReference>
<keyword evidence="3" id="KW-1185">Reference proteome</keyword>
<reference evidence="2" key="1">
    <citation type="submission" date="2023-06" db="EMBL/GenBank/DDBJ databases">
        <title>Genome-scale phylogeny and comparative genomics of the fungal order Sordariales.</title>
        <authorList>
            <consortium name="Lawrence Berkeley National Laboratory"/>
            <person name="Hensen N."/>
            <person name="Bonometti L."/>
            <person name="Westerberg I."/>
            <person name="Brannstrom I.O."/>
            <person name="Guillou S."/>
            <person name="Cros-Aarteil S."/>
            <person name="Calhoun S."/>
            <person name="Haridas S."/>
            <person name="Kuo A."/>
            <person name="Mondo S."/>
            <person name="Pangilinan J."/>
            <person name="Riley R."/>
            <person name="Labutti K."/>
            <person name="Andreopoulos B."/>
            <person name="Lipzen A."/>
            <person name="Chen C."/>
            <person name="Yanf M."/>
            <person name="Daum C."/>
            <person name="Ng V."/>
            <person name="Clum A."/>
            <person name="Steindorff A."/>
            <person name="Ohm R."/>
            <person name="Martin F."/>
            <person name="Silar P."/>
            <person name="Natvig D."/>
            <person name="Lalanne C."/>
            <person name="Gautier V."/>
            <person name="Ament-Velasquez S.L."/>
            <person name="Kruys A."/>
            <person name="Hutchinson M.I."/>
            <person name="Powell A.J."/>
            <person name="Barry K."/>
            <person name="Miller A.N."/>
            <person name="Grigoriev I.V."/>
            <person name="Debuchy R."/>
            <person name="Gladieux P."/>
            <person name="Thoren M.H."/>
            <person name="Johannesson H."/>
        </authorList>
    </citation>
    <scope>NUCLEOTIDE SEQUENCE</scope>
    <source>
        <strain evidence="2">CBS 606.72</strain>
    </source>
</reference>
<evidence type="ECO:0000313" key="3">
    <source>
        <dbReference type="Proteomes" id="UP001175000"/>
    </source>
</evidence>
<feature type="chain" id="PRO_5041235726" description="Secreted protein" evidence="1">
    <location>
        <begin position="24"/>
        <end position="102"/>
    </location>
</feature>
<evidence type="ECO:0000256" key="1">
    <source>
        <dbReference type="SAM" id="SignalP"/>
    </source>
</evidence>